<dbReference type="EC" id="1.17.99.9" evidence="13"/>
<keyword evidence="8" id="KW-0350">Heme biosynthesis</keyword>
<feature type="transmembrane region" description="Helical" evidence="12">
    <location>
        <begin position="171"/>
        <end position="194"/>
    </location>
</feature>
<evidence type="ECO:0000256" key="11">
    <source>
        <dbReference type="ARBA" id="ARBA00023444"/>
    </source>
</evidence>
<accession>A0ABV2QEC6</accession>
<evidence type="ECO:0000256" key="4">
    <source>
        <dbReference type="ARBA" id="ARBA00022723"/>
    </source>
</evidence>
<evidence type="ECO:0000256" key="10">
    <source>
        <dbReference type="ARBA" id="ARBA00023157"/>
    </source>
</evidence>
<dbReference type="PANTHER" id="PTHR35457:SF1">
    <property type="entry name" value="HEME A SYNTHASE"/>
    <property type="match status" value="1"/>
</dbReference>
<keyword evidence="14" id="KW-1185">Reference proteome</keyword>
<evidence type="ECO:0000256" key="1">
    <source>
        <dbReference type="ARBA" id="ARBA00004141"/>
    </source>
</evidence>
<comment type="caution">
    <text evidence="13">The sequence shown here is derived from an EMBL/GenBank/DDBJ whole genome shotgun (WGS) entry which is preliminary data.</text>
</comment>
<keyword evidence="3 12" id="KW-0812">Transmembrane</keyword>
<evidence type="ECO:0000256" key="12">
    <source>
        <dbReference type="SAM" id="Phobius"/>
    </source>
</evidence>
<keyword evidence="10" id="KW-1015">Disulfide bond</keyword>
<feature type="transmembrane region" description="Helical" evidence="12">
    <location>
        <begin position="291"/>
        <end position="307"/>
    </location>
</feature>
<sequence>MDTPALYNLAPALRLMGMGAVIALGPLAWVWLRSRQAAPQQRLRSLTLLTLFLTFDLVLFGAFTRLTDSGLGCPDWPGCYGHASPVGARDHIATAQAAMPTGPVTHGKAWVEMVHRYLATGVGVLIVVLALTTWLHWRRQRDGLHPGWPAFTLFWVCAQGAFGALTVTMKLFPAIVTLHLLGGVGLLVLLAVQAERYRQSAGGIREVLSAGLRGLLWLATILVGVQIALGGWVSTNYAVLACNTFPQCQGSWWPQMDFSQAFELWRPLGFSGDGTGLEFVALTAIHYTHRLFAYGVFIVIGLLVWRLHRAGALTAQTRWIGALTLLQLITGLSNVVLDWPLVAAVLHTGGAAALATVLAWALCASRIETARHAAPALASGVVQGRLP</sequence>
<feature type="transmembrane region" description="Helical" evidence="12">
    <location>
        <begin position="319"/>
        <end position="337"/>
    </location>
</feature>
<dbReference type="InterPro" id="IPR050450">
    <property type="entry name" value="COX15/CtaA_HemeA_synthase"/>
</dbReference>
<evidence type="ECO:0000256" key="3">
    <source>
        <dbReference type="ARBA" id="ARBA00022692"/>
    </source>
</evidence>
<keyword evidence="6 13" id="KW-0560">Oxidoreductase</keyword>
<keyword evidence="2" id="KW-1003">Cell membrane</keyword>
<dbReference type="PANTHER" id="PTHR35457">
    <property type="entry name" value="HEME A SYNTHASE"/>
    <property type="match status" value="1"/>
</dbReference>
<organism evidence="13 14">
    <name type="scientific">Ottowia thiooxydans</name>
    <dbReference type="NCBI Taxonomy" id="219182"/>
    <lineage>
        <taxon>Bacteria</taxon>
        <taxon>Pseudomonadati</taxon>
        <taxon>Pseudomonadota</taxon>
        <taxon>Betaproteobacteria</taxon>
        <taxon>Burkholderiales</taxon>
        <taxon>Comamonadaceae</taxon>
        <taxon>Ottowia</taxon>
    </lineage>
</organism>
<proteinExistence type="predicted"/>
<keyword evidence="5 12" id="KW-1133">Transmembrane helix</keyword>
<feature type="transmembrane region" description="Helical" evidence="12">
    <location>
        <begin position="43"/>
        <end position="63"/>
    </location>
</feature>
<dbReference type="Pfam" id="PF02628">
    <property type="entry name" value="COX15-CtaA"/>
    <property type="match status" value="1"/>
</dbReference>
<keyword evidence="9 12" id="KW-0472">Membrane</keyword>
<comment type="subcellular location">
    <subcellularLocation>
        <location evidence="1">Membrane</location>
        <topology evidence="1">Multi-pass membrane protein</topology>
    </subcellularLocation>
</comment>
<name>A0ABV2QEC6_9BURK</name>
<keyword evidence="7" id="KW-0408">Iron</keyword>
<feature type="transmembrane region" description="Helical" evidence="12">
    <location>
        <begin position="12"/>
        <end position="31"/>
    </location>
</feature>
<evidence type="ECO:0000256" key="8">
    <source>
        <dbReference type="ARBA" id="ARBA00023133"/>
    </source>
</evidence>
<gene>
    <name evidence="13" type="ORF">ABIE13_004511</name>
</gene>
<evidence type="ECO:0000256" key="5">
    <source>
        <dbReference type="ARBA" id="ARBA00022989"/>
    </source>
</evidence>
<evidence type="ECO:0000256" key="6">
    <source>
        <dbReference type="ARBA" id="ARBA00023002"/>
    </source>
</evidence>
<dbReference type="Proteomes" id="UP001549320">
    <property type="component" value="Unassembled WGS sequence"/>
</dbReference>
<reference evidence="13 14" key="1">
    <citation type="submission" date="2024-06" db="EMBL/GenBank/DDBJ databases">
        <title>Sorghum-associated microbial communities from plants grown in Nebraska, USA.</title>
        <authorList>
            <person name="Schachtman D."/>
        </authorList>
    </citation>
    <scope>NUCLEOTIDE SEQUENCE [LARGE SCALE GENOMIC DNA]</scope>
    <source>
        <strain evidence="13 14">2709</strain>
    </source>
</reference>
<feature type="transmembrane region" description="Helical" evidence="12">
    <location>
        <begin position="117"/>
        <end position="135"/>
    </location>
</feature>
<comment type="pathway">
    <text evidence="11">Porphyrin-containing compound metabolism.</text>
</comment>
<protein>
    <submittedName>
        <fullName evidence="13">Cytochrome c oxidase assembly protein subunit 15</fullName>
        <ecNumber evidence="13">1.17.99.9</ecNumber>
    </submittedName>
</protein>
<dbReference type="InterPro" id="IPR003780">
    <property type="entry name" value="COX15/CtaA_fam"/>
</dbReference>
<keyword evidence="4" id="KW-0479">Metal-binding</keyword>
<evidence type="ECO:0000256" key="2">
    <source>
        <dbReference type="ARBA" id="ARBA00022475"/>
    </source>
</evidence>
<feature type="transmembrane region" description="Helical" evidence="12">
    <location>
        <begin position="343"/>
        <end position="363"/>
    </location>
</feature>
<dbReference type="GO" id="GO:0120547">
    <property type="term" value="F:heme A synthase activity"/>
    <property type="evidence" value="ECO:0007669"/>
    <property type="project" value="UniProtKB-EC"/>
</dbReference>
<evidence type="ECO:0000256" key="9">
    <source>
        <dbReference type="ARBA" id="ARBA00023136"/>
    </source>
</evidence>
<dbReference type="RefSeq" id="WP_354447427.1">
    <property type="nucleotide sequence ID" value="NZ_JBEPSH010000009.1"/>
</dbReference>
<feature type="transmembrane region" description="Helical" evidence="12">
    <location>
        <begin position="215"/>
        <end position="233"/>
    </location>
</feature>
<dbReference type="EMBL" id="JBEPSH010000009">
    <property type="protein sequence ID" value="MET4579383.1"/>
    <property type="molecule type" value="Genomic_DNA"/>
</dbReference>
<evidence type="ECO:0000256" key="7">
    <source>
        <dbReference type="ARBA" id="ARBA00023004"/>
    </source>
</evidence>
<feature type="transmembrane region" description="Helical" evidence="12">
    <location>
        <begin position="147"/>
        <end position="165"/>
    </location>
</feature>
<evidence type="ECO:0000313" key="14">
    <source>
        <dbReference type="Proteomes" id="UP001549320"/>
    </source>
</evidence>
<evidence type="ECO:0000313" key="13">
    <source>
        <dbReference type="EMBL" id="MET4579383.1"/>
    </source>
</evidence>